<gene>
    <name evidence="2" type="ORF">FSCOSCO3_A024899</name>
</gene>
<proteinExistence type="predicted"/>
<evidence type="ECO:0000313" key="3">
    <source>
        <dbReference type="Proteomes" id="UP001314229"/>
    </source>
</evidence>
<dbReference type="EMBL" id="CAWUFR010000535">
    <property type="protein sequence ID" value="CAK6978990.1"/>
    <property type="molecule type" value="Genomic_DNA"/>
</dbReference>
<dbReference type="Proteomes" id="UP001314229">
    <property type="component" value="Unassembled WGS sequence"/>
</dbReference>
<organism evidence="2 3">
    <name type="scientific">Scomber scombrus</name>
    <name type="common">Atlantic mackerel</name>
    <name type="synonym">Scomber vernalis</name>
    <dbReference type="NCBI Taxonomy" id="13677"/>
    <lineage>
        <taxon>Eukaryota</taxon>
        <taxon>Metazoa</taxon>
        <taxon>Chordata</taxon>
        <taxon>Craniata</taxon>
        <taxon>Vertebrata</taxon>
        <taxon>Euteleostomi</taxon>
        <taxon>Actinopterygii</taxon>
        <taxon>Neopterygii</taxon>
        <taxon>Teleostei</taxon>
        <taxon>Neoteleostei</taxon>
        <taxon>Acanthomorphata</taxon>
        <taxon>Pelagiaria</taxon>
        <taxon>Scombriformes</taxon>
        <taxon>Scombridae</taxon>
        <taxon>Scomber</taxon>
    </lineage>
</organism>
<name>A0AAV1Q5X3_SCOSC</name>
<evidence type="ECO:0000256" key="1">
    <source>
        <dbReference type="SAM" id="MobiDB-lite"/>
    </source>
</evidence>
<protein>
    <submittedName>
        <fullName evidence="2">Uncharacterized protein</fullName>
    </submittedName>
</protein>
<sequence>MMTCPTLPRTGSDLETVVTNQKGGGLQGVYSMPAPKVPKLSKGTESDSERIHRDRERTESDGERVHRDGEHAESDGERAESDGERAESDGECAESGLYAH</sequence>
<dbReference type="AlphaFoldDB" id="A0AAV1Q5X3"/>
<comment type="caution">
    <text evidence="2">The sequence shown here is derived from an EMBL/GenBank/DDBJ whole genome shotgun (WGS) entry which is preliminary data.</text>
</comment>
<feature type="region of interest" description="Disordered" evidence="1">
    <location>
        <begin position="1"/>
        <end position="100"/>
    </location>
</feature>
<keyword evidence="3" id="KW-1185">Reference proteome</keyword>
<accession>A0AAV1Q5X3</accession>
<feature type="compositionally biased region" description="Basic and acidic residues" evidence="1">
    <location>
        <begin position="42"/>
        <end position="88"/>
    </location>
</feature>
<evidence type="ECO:0000313" key="2">
    <source>
        <dbReference type="EMBL" id="CAK6978990.1"/>
    </source>
</evidence>
<reference evidence="2 3" key="1">
    <citation type="submission" date="2024-01" db="EMBL/GenBank/DDBJ databases">
        <authorList>
            <person name="Alioto T."/>
            <person name="Alioto T."/>
            <person name="Gomez Garrido J."/>
        </authorList>
    </citation>
    <scope>NUCLEOTIDE SEQUENCE [LARGE SCALE GENOMIC DNA]</scope>
</reference>